<evidence type="ECO:0000256" key="3">
    <source>
        <dbReference type="ARBA" id="ARBA00023163"/>
    </source>
</evidence>
<dbReference type="PANTHER" id="PTHR30055:SF234">
    <property type="entry name" value="HTH-TYPE TRANSCRIPTIONAL REGULATOR BETI"/>
    <property type="match status" value="1"/>
</dbReference>
<dbReference type="PROSITE" id="PS50977">
    <property type="entry name" value="HTH_TETR_2"/>
    <property type="match status" value="1"/>
</dbReference>
<feature type="domain" description="HTH tetR-type" evidence="4">
    <location>
        <begin position="9"/>
        <end position="69"/>
    </location>
</feature>
<comment type="caution">
    <text evidence="5">The sequence shown here is derived from an EMBL/GenBank/DDBJ whole genome shotgun (WGS) entry which is preliminary data.</text>
</comment>
<dbReference type="InterPro" id="IPR041490">
    <property type="entry name" value="KstR2_TetR_C"/>
</dbReference>
<dbReference type="FunFam" id="1.10.10.60:FF:000141">
    <property type="entry name" value="TetR family transcriptional regulator"/>
    <property type="match status" value="1"/>
</dbReference>
<evidence type="ECO:0000259" key="4">
    <source>
        <dbReference type="PROSITE" id="PS50977"/>
    </source>
</evidence>
<dbReference type="InterPro" id="IPR001647">
    <property type="entry name" value="HTH_TetR"/>
</dbReference>
<dbReference type="Gene3D" id="1.10.357.10">
    <property type="entry name" value="Tetracycline Repressor, domain 2"/>
    <property type="match status" value="1"/>
</dbReference>
<organism evidence="5">
    <name type="scientific">hydrocarbon metagenome</name>
    <dbReference type="NCBI Taxonomy" id="938273"/>
    <lineage>
        <taxon>unclassified sequences</taxon>
        <taxon>metagenomes</taxon>
        <taxon>ecological metagenomes</taxon>
    </lineage>
</organism>
<protein>
    <submittedName>
        <fullName evidence="5">Transcriptional regulator, tetr family</fullName>
    </submittedName>
</protein>
<keyword evidence="3" id="KW-0804">Transcription</keyword>
<dbReference type="InterPro" id="IPR036271">
    <property type="entry name" value="Tet_transcr_reg_TetR-rel_C_sf"/>
</dbReference>
<dbReference type="PANTHER" id="PTHR30055">
    <property type="entry name" value="HTH-TYPE TRANSCRIPTIONAL REGULATOR RUTR"/>
    <property type="match status" value="1"/>
</dbReference>
<dbReference type="AlphaFoldDB" id="A0A0W8E111"/>
<evidence type="ECO:0000256" key="2">
    <source>
        <dbReference type="ARBA" id="ARBA00023125"/>
    </source>
</evidence>
<gene>
    <name evidence="5" type="ORF">ASZ90_020297</name>
</gene>
<dbReference type="PRINTS" id="PR00455">
    <property type="entry name" value="HTHTETR"/>
</dbReference>
<proteinExistence type="predicted"/>
<evidence type="ECO:0000256" key="1">
    <source>
        <dbReference type="ARBA" id="ARBA00023015"/>
    </source>
</evidence>
<dbReference type="EMBL" id="LNQE01001924">
    <property type="protein sequence ID" value="KUG02344.1"/>
    <property type="molecule type" value="Genomic_DNA"/>
</dbReference>
<name>A0A0W8E111_9ZZZZ</name>
<dbReference type="SUPFAM" id="SSF46689">
    <property type="entry name" value="Homeodomain-like"/>
    <property type="match status" value="1"/>
</dbReference>
<keyword evidence="2" id="KW-0238">DNA-binding</keyword>
<dbReference type="InterPro" id="IPR009057">
    <property type="entry name" value="Homeodomain-like_sf"/>
</dbReference>
<dbReference type="Gene3D" id="1.10.10.60">
    <property type="entry name" value="Homeodomain-like"/>
    <property type="match status" value="1"/>
</dbReference>
<dbReference type="GO" id="GO:0000976">
    <property type="term" value="F:transcription cis-regulatory region binding"/>
    <property type="evidence" value="ECO:0007669"/>
    <property type="project" value="TreeGrafter"/>
</dbReference>
<reference evidence="5" key="1">
    <citation type="journal article" date="2015" name="Proc. Natl. Acad. Sci. U.S.A.">
        <title>Networks of energetic and metabolic interactions define dynamics in microbial communities.</title>
        <authorList>
            <person name="Embree M."/>
            <person name="Liu J.K."/>
            <person name="Al-Bassam M.M."/>
            <person name="Zengler K."/>
        </authorList>
    </citation>
    <scope>NUCLEOTIDE SEQUENCE</scope>
</reference>
<evidence type="ECO:0000313" key="5">
    <source>
        <dbReference type="EMBL" id="KUG02344.1"/>
    </source>
</evidence>
<dbReference type="SUPFAM" id="SSF48498">
    <property type="entry name" value="Tetracyclin repressor-like, C-terminal domain"/>
    <property type="match status" value="1"/>
</dbReference>
<keyword evidence="1" id="KW-0805">Transcription regulation</keyword>
<dbReference type="InterPro" id="IPR050109">
    <property type="entry name" value="HTH-type_TetR-like_transc_reg"/>
</dbReference>
<dbReference type="Pfam" id="PF00440">
    <property type="entry name" value="TetR_N"/>
    <property type="match status" value="1"/>
</dbReference>
<accession>A0A0W8E111</accession>
<dbReference type="GO" id="GO:0003700">
    <property type="term" value="F:DNA-binding transcription factor activity"/>
    <property type="evidence" value="ECO:0007669"/>
    <property type="project" value="TreeGrafter"/>
</dbReference>
<dbReference type="Pfam" id="PF17932">
    <property type="entry name" value="TetR_C_24"/>
    <property type="match status" value="1"/>
</dbReference>
<sequence length="196" mass="22722">MKDIIEKTENKRERILLAAIEVFTCRGYNSARMEEIAETAGIGKGTLYEYFDSKLQLFNAMIIRSWEEYSNSVTADSITELSFEETIRETIKGHFTFSKEKKKLARILFWDTEIMDEDLKEWMYKNRKNQERLIEKIVNKAVAAGEIKPVDNTLVFIILAGLIGSIWSINILENWEIDPEDLADQLTDAVMNGIRK</sequence>